<sequence>MADKEKGSLLRFTSKKKAKLGKPAKKLPPTVPGPKTFNEMETPFNEVLEREIAGLKSLPAEDFDKKFEKMLDEMNLSENLKMPIRSKDFGDKLNMLGQFMRRQNIKVSSGPESAGDYQQQLSRSDFEHGELVQLLQSLRVSLTGRPISWIIEFGSKGLECLLNHLRNYICSSSLYDMKIQHECVKCLKAFMNNKFGLSLMLKNIQGLTLLAQCIRSDNAGMMQDVVKIMAAVCLVDHDKALEAMTLKGEAENKTRFHAVITALKGDQYPASLKVACLQMINALVATPEDLDFRLHIRNEVIREGLAEALPGLREIDTEDLNVQLDIFDEHKDDDAVEFQHRFNDITVHLEDLSDVINLLNTVVKNTPAESHYLSILQHLLLVRDDVFVRPQYFKLIDECVAQIVLQKSGVDPDFAARKLQIDIDSLIEGQVEGAKVAEFDKKLSVLEVKLKEETTKRAEAEAKVSLAESNHQVQLKRLEEEIAALKAGGAVPGAVPGPPPLPGSAGPPPPPPPPFPGGGPPAPPPPPGFGPPPPPPPGFGVPPPPPPPGGFPGGPPPPPPPGGFPGGPPRPPGAPGAPGPPPAPGMGMMSGPKLPPGLSQKKQYTQTKQTKRLNWNVIHATKLKDGSFWTKVKEDSLVKGDILDLISETFASKPAKNIGESTDSLASDSKPKKGLELKVLDAKTAQNLSIFVGSFKLSYEQIKQKIFLCDEEVITNSALESLLKFLPTNEQMNQLKTFRDIYDELNQAEQFALQMAAIPRLDQRLNCMKSRIDFNEILNDIKPDIANTIEAAKELRNGKKWAKFLELLLLTGNYMNAGTKNSQAYGFDLSLLTKVGNTKSVDGKLTLTHFLADIIDSSYPEISGFENELGHLSDASRVSDDATAKAVGTLNLSLSRVRDELQHHKTPASLDDRFLDIMSGFVAESSEKLQIVQEMHKNMTTIFSDLVEFYCADPKKTNMEEFFGTVNNFIKEYVLAQQDNQKRKEREEKEKRAKEKAESELKKKEAAKQTKGKNLLDSAGDEEGVLDGLMQALQNGSAFRDPSRPNRKRQPRKGKAGDLARKGTRVIEVVNPGEKLSNKIKSQDLDCS</sequence>
<keyword evidence="8" id="KW-1185">Reference proteome</keyword>
<feature type="domain" description="FH2" evidence="7">
    <location>
        <begin position="600"/>
        <end position="999"/>
    </location>
</feature>
<dbReference type="PROSITE" id="PS51444">
    <property type="entry name" value="FH2"/>
    <property type="match status" value="1"/>
</dbReference>
<keyword evidence="2 3" id="KW-0175">Coiled coil</keyword>
<dbReference type="Pfam" id="PF02181">
    <property type="entry name" value="FH2"/>
    <property type="match status" value="1"/>
</dbReference>
<reference evidence="9" key="1">
    <citation type="submission" date="2025-08" db="UniProtKB">
        <authorList>
            <consortium name="RefSeq"/>
        </authorList>
    </citation>
    <scope>IDENTIFICATION</scope>
</reference>
<feature type="coiled-coil region" evidence="3">
    <location>
        <begin position="443"/>
        <end position="488"/>
    </location>
</feature>
<dbReference type="RefSeq" id="XP_065668594.1">
    <property type="nucleotide sequence ID" value="XM_065812522.1"/>
</dbReference>
<feature type="region of interest" description="Disordered" evidence="4">
    <location>
        <begin position="1"/>
        <end position="38"/>
    </location>
</feature>
<protein>
    <submittedName>
        <fullName evidence="9">Protein diaphanous homolog 1 isoform X2</fullName>
    </submittedName>
</protein>
<dbReference type="InterPro" id="IPR042201">
    <property type="entry name" value="FH2_Formin_sf"/>
</dbReference>
<dbReference type="SUPFAM" id="SSF48371">
    <property type="entry name" value="ARM repeat"/>
    <property type="match status" value="1"/>
</dbReference>
<dbReference type="PRINTS" id="PR01217">
    <property type="entry name" value="PRICHEXTENSN"/>
</dbReference>
<dbReference type="InterPro" id="IPR014767">
    <property type="entry name" value="DAD_dom"/>
</dbReference>
<evidence type="ECO:0000259" key="6">
    <source>
        <dbReference type="PROSITE" id="PS51232"/>
    </source>
</evidence>
<dbReference type="Gene3D" id="1.25.10.10">
    <property type="entry name" value="Leucine-rich Repeat Variant"/>
    <property type="match status" value="1"/>
</dbReference>
<evidence type="ECO:0000256" key="2">
    <source>
        <dbReference type="ARBA" id="ARBA00023054"/>
    </source>
</evidence>
<dbReference type="SUPFAM" id="SSF101447">
    <property type="entry name" value="Formin homology 2 domain (FH2 domain)"/>
    <property type="match status" value="1"/>
</dbReference>
<dbReference type="PROSITE" id="PS51232">
    <property type="entry name" value="GBD_FH3"/>
    <property type="match status" value="1"/>
</dbReference>
<dbReference type="Pfam" id="PF06367">
    <property type="entry name" value="Drf_FH3"/>
    <property type="match status" value="1"/>
</dbReference>
<dbReference type="InterPro" id="IPR016024">
    <property type="entry name" value="ARM-type_fold"/>
</dbReference>
<dbReference type="InterPro" id="IPR015425">
    <property type="entry name" value="FH2_Formin"/>
</dbReference>
<dbReference type="InterPro" id="IPR010472">
    <property type="entry name" value="FH3_dom"/>
</dbReference>
<feature type="domain" description="GBD/FH3" evidence="6">
    <location>
        <begin position="55"/>
        <end position="411"/>
    </location>
</feature>
<dbReference type="PANTHER" id="PTHR45691:SF6">
    <property type="entry name" value="PROTEIN DIAPHANOUS"/>
    <property type="match status" value="1"/>
</dbReference>
<dbReference type="SMART" id="SM01140">
    <property type="entry name" value="Drf_GBD"/>
    <property type="match status" value="1"/>
</dbReference>
<dbReference type="Gene3D" id="1.10.238.150">
    <property type="entry name" value="Formin, FH3 diaphanous domain"/>
    <property type="match status" value="1"/>
</dbReference>
<evidence type="ECO:0000256" key="4">
    <source>
        <dbReference type="SAM" id="MobiDB-lite"/>
    </source>
</evidence>
<accession>A0ABM4D2V7</accession>
<feature type="region of interest" description="Disordered" evidence="4">
    <location>
        <begin position="978"/>
        <end position="1088"/>
    </location>
</feature>
<dbReference type="GeneID" id="100202473"/>
<feature type="compositionally biased region" description="Basic residues" evidence="4">
    <location>
        <begin position="13"/>
        <end position="25"/>
    </location>
</feature>
<feature type="domain" description="DAD" evidence="5">
    <location>
        <begin position="1021"/>
        <end position="1050"/>
    </location>
</feature>
<dbReference type="InterPro" id="IPR044933">
    <property type="entry name" value="DIA_GBD_sf"/>
</dbReference>
<dbReference type="SMART" id="SM01139">
    <property type="entry name" value="Drf_FH3"/>
    <property type="match status" value="1"/>
</dbReference>
<dbReference type="Gene3D" id="1.20.58.630">
    <property type="match status" value="1"/>
</dbReference>
<feature type="region of interest" description="Disordered" evidence="4">
    <location>
        <begin position="489"/>
        <end position="610"/>
    </location>
</feature>
<dbReference type="InterPro" id="IPR011989">
    <property type="entry name" value="ARM-like"/>
</dbReference>
<feature type="compositionally biased region" description="Pro residues" evidence="4">
    <location>
        <begin position="495"/>
        <end position="584"/>
    </location>
</feature>
<dbReference type="Proteomes" id="UP001652625">
    <property type="component" value="Chromosome 12"/>
</dbReference>
<dbReference type="InterPro" id="IPR051412">
    <property type="entry name" value="Formin_Homology_Diaphanous_sf"/>
</dbReference>
<feature type="compositionally biased region" description="Basic residues" evidence="4">
    <location>
        <begin position="1045"/>
        <end position="1054"/>
    </location>
</feature>
<evidence type="ECO:0000313" key="8">
    <source>
        <dbReference type="Proteomes" id="UP001652625"/>
    </source>
</evidence>
<dbReference type="SMART" id="SM00498">
    <property type="entry name" value="FH2"/>
    <property type="match status" value="1"/>
</dbReference>
<dbReference type="PROSITE" id="PS51231">
    <property type="entry name" value="DAD"/>
    <property type="match status" value="1"/>
</dbReference>
<dbReference type="InterPro" id="IPR014768">
    <property type="entry name" value="GBD/FH3_dom"/>
</dbReference>
<dbReference type="Gene3D" id="6.10.30.30">
    <property type="match status" value="1"/>
</dbReference>
<evidence type="ECO:0000259" key="5">
    <source>
        <dbReference type="PROSITE" id="PS51231"/>
    </source>
</evidence>
<evidence type="ECO:0000256" key="3">
    <source>
        <dbReference type="SAM" id="Coils"/>
    </source>
</evidence>
<gene>
    <name evidence="9" type="primary">LOC100202473</name>
</gene>
<evidence type="ECO:0000313" key="9">
    <source>
        <dbReference type="RefSeq" id="XP_065668594.1"/>
    </source>
</evidence>
<comment type="similarity">
    <text evidence="1">Belongs to the formin homology family. Diaphanous subfamily.</text>
</comment>
<organism evidence="8 9">
    <name type="scientific">Hydra vulgaris</name>
    <name type="common">Hydra</name>
    <name type="synonym">Hydra attenuata</name>
    <dbReference type="NCBI Taxonomy" id="6087"/>
    <lineage>
        <taxon>Eukaryota</taxon>
        <taxon>Metazoa</taxon>
        <taxon>Cnidaria</taxon>
        <taxon>Hydrozoa</taxon>
        <taxon>Hydroidolina</taxon>
        <taxon>Anthoathecata</taxon>
        <taxon>Aplanulata</taxon>
        <taxon>Hydridae</taxon>
        <taxon>Hydra</taxon>
    </lineage>
</organism>
<dbReference type="Pfam" id="PF06371">
    <property type="entry name" value="Drf_GBD"/>
    <property type="match status" value="1"/>
</dbReference>
<evidence type="ECO:0000256" key="1">
    <source>
        <dbReference type="ARBA" id="ARBA00008214"/>
    </source>
</evidence>
<dbReference type="PANTHER" id="PTHR45691">
    <property type="entry name" value="PROTEIN DIAPHANOUS"/>
    <property type="match status" value="1"/>
</dbReference>
<dbReference type="Gene3D" id="1.10.20.40">
    <property type="entry name" value="Formin, diaphanous GTPase-binding domain"/>
    <property type="match status" value="1"/>
</dbReference>
<dbReference type="InterPro" id="IPR010473">
    <property type="entry name" value="GTPase-bd"/>
</dbReference>
<name>A0ABM4D2V7_HYDVU</name>
<proteinExistence type="inferred from homology"/>
<evidence type="ECO:0000259" key="7">
    <source>
        <dbReference type="PROSITE" id="PS51444"/>
    </source>
</evidence>
<feature type="compositionally biased region" description="Basic and acidic residues" evidence="4">
    <location>
        <begin position="980"/>
        <end position="1008"/>
    </location>
</feature>
<dbReference type="Gene3D" id="1.20.58.2220">
    <property type="entry name" value="Formin, FH2 domain"/>
    <property type="match status" value="1"/>
</dbReference>